<evidence type="ECO:0000256" key="6">
    <source>
        <dbReference type="ARBA" id="ARBA00022552"/>
    </source>
</evidence>
<dbReference type="GO" id="GO:0003723">
    <property type="term" value="F:RNA binding"/>
    <property type="evidence" value="ECO:0007669"/>
    <property type="project" value="UniProtKB-UniRule"/>
</dbReference>
<keyword evidence="7 14" id="KW-0489">Methyltransferase</keyword>
<evidence type="ECO:0000256" key="14">
    <source>
        <dbReference type="PROSITE-ProRule" id="PRU01023"/>
    </source>
</evidence>
<feature type="active site" description="Nucleophile" evidence="14">
    <location>
        <position position="386"/>
    </location>
</feature>
<comment type="catalytic activity">
    <reaction evidence="13">
        <text>cytidine(967) in 16S rRNA + S-adenosyl-L-methionine = 5-methylcytidine(967) in 16S rRNA + S-adenosyl-L-homocysteine + H(+)</text>
        <dbReference type="Rhea" id="RHEA:42748"/>
        <dbReference type="Rhea" id="RHEA-COMP:10219"/>
        <dbReference type="Rhea" id="RHEA-COMP:10220"/>
        <dbReference type="ChEBI" id="CHEBI:15378"/>
        <dbReference type="ChEBI" id="CHEBI:57856"/>
        <dbReference type="ChEBI" id="CHEBI:59789"/>
        <dbReference type="ChEBI" id="CHEBI:74483"/>
        <dbReference type="ChEBI" id="CHEBI:82748"/>
        <dbReference type="EC" id="2.1.1.176"/>
    </reaction>
</comment>
<keyword evidence="17" id="KW-1185">Reference proteome</keyword>
<evidence type="ECO:0000256" key="12">
    <source>
        <dbReference type="ARBA" id="ARBA00031088"/>
    </source>
</evidence>
<dbReference type="FunFam" id="3.30.70.1170:FF:000003">
    <property type="entry name" value="16S rRNA (Cytosine(967)-C(5))-methyltransferase RsmB"/>
    <property type="match status" value="1"/>
</dbReference>
<keyword evidence="8 14" id="KW-0808">Transferase</keyword>
<sequence>MPKKTLRSNNPRLLAAVTLAKVKNGAYSNLQLNQIIKQNPLKDSDKGLLTSLVYGTIQYRLLLEYWLNPFVKGKKMEPWLKELLLTALYQWKELDRIPKHAIFNETIEVAKTLGNVGAGKFVTAILHSMDRHGLPDPAKIKDETKRLSVTYSVPEWLVAELSKQLGDKKTESILQSLNHAPEQSARVNTAKTTKAAVKESLEAEGYKVKDGPLAADALIVSGGHVASSKAYQEGLLTIQDESAMLPVEALHIDDSVKSVLDAAAAPGGKTTQIAQYLSDGARVTALDIHDHKVKLIAQNAARMGVADRVDAMALDARKVPEELQQEFDRILVDAPCSGLGLLRRKPEIRYDKTMADVEHLAKLQLDILEAAASKLKKNGYLVYSTCTILNQENDGVVAAFLAKHPDFVQVKTETKLAVQADRETLALKLYPDDYQTDGFYIATFQRKE</sequence>
<proteinExistence type="inferred from homology"/>
<dbReference type="PROSITE" id="PS51686">
    <property type="entry name" value="SAM_MT_RSMB_NOP"/>
    <property type="match status" value="1"/>
</dbReference>
<dbReference type="Pfam" id="PF22458">
    <property type="entry name" value="RsmF-B_ferredox"/>
    <property type="match status" value="1"/>
</dbReference>
<keyword evidence="6" id="KW-0698">rRNA processing</keyword>
<dbReference type="InterPro" id="IPR018314">
    <property type="entry name" value="RsmB/NOL1/NOP2-like_CS"/>
</dbReference>
<feature type="domain" description="SAM-dependent MTase RsmB/NOP-type" evidence="15">
    <location>
        <begin position="173"/>
        <end position="447"/>
    </location>
</feature>
<reference evidence="17" key="1">
    <citation type="submission" date="2016-10" db="EMBL/GenBank/DDBJ databases">
        <authorList>
            <person name="Varghese N."/>
            <person name="Submissions S."/>
        </authorList>
    </citation>
    <scope>NUCLEOTIDE SEQUENCE [LARGE SCALE GENOMIC DNA]</scope>
    <source>
        <strain evidence="17">DSM 19113</strain>
    </source>
</reference>
<dbReference type="InterPro" id="IPR029063">
    <property type="entry name" value="SAM-dependent_MTases_sf"/>
</dbReference>
<dbReference type="InterPro" id="IPR006027">
    <property type="entry name" value="NusB_RsmB_TIM44"/>
</dbReference>
<protein>
    <recommendedName>
        <fullName evidence="4">16S rRNA (cytosine(967)-C(5))-methyltransferase</fullName>
        <ecNumber evidence="4">2.1.1.176</ecNumber>
    </recommendedName>
    <alternativeName>
        <fullName evidence="11">16S rRNA m5C967 methyltransferase</fullName>
    </alternativeName>
    <alternativeName>
        <fullName evidence="12">rRNA (cytosine-C(5)-)-methyltransferase RsmB</fullName>
    </alternativeName>
</protein>
<evidence type="ECO:0000256" key="7">
    <source>
        <dbReference type="ARBA" id="ARBA00022603"/>
    </source>
</evidence>
<dbReference type="Gene3D" id="3.40.50.150">
    <property type="entry name" value="Vaccinia Virus protein VP39"/>
    <property type="match status" value="1"/>
</dbReference>
<evidence type="ECO:0000256" key="5">
    <source>
        <dbReference type="ARBA" id="ARBA00022490"/>
    </source>
</evidence>
<evidence type="ECO:0000256" key="9">
    <source>
        <dbReference type="ARBA" id="ARBA00022691"/>
    </source>
</evidence>
<keyword evidence="9 14" id="KW-0949">S-adenosyl-L-methionine</keyword>
<keyword evidence="10 14" id="KW-0694">RNA-binding</keyword>
<feature type="binding site" evidence="14">
    <location>
        <position position="287"/>
    </location>
    <ligand>
        <name>S-adenosyl-L-methionine</name>
        <dbReference type="ChEBI" id="CHEBI:59789"/>
    </ligand>
</feature>
<dbReference type="InterPro" id="IPR049560">
    <property type="entry name" value="MeTrfase_RsmB-F_NOP2_cat"/>
</dbReference>
<feature type="binding site" evidence="14">
    <location>
        <position position="333"/>
    </location>
    <ligand>
        <name>S-adenosyl-L-methionine</name>
        <dbReference type="ChEBI" id="CHEBI:59789"/>
    </ligand>
</feature>
<evidence type="ECO:0000313" key="17">
    <source>
        <dbReference type="Proteomes" id="UP000199376"/>
    </source>
</evidence>
<dbReference type="InterPro" id="IPR054728">
    <property type="entry name" value="RsmB-like_ferredoxin"/>
</dbReference>
<dbReference type="GO" id="GO:0008649">
    <property type="term" value="F:rRNA methyltransferase activity"/>
    <property type="evidence" value="ECO:0007669"/>
    <property type="project" value="InterPro"/>
</dbReference>
<evidence type="ECO:0000256" key="2">
    <source>
        <dbReference type="ARBA" id="ARBA00004496"/>
    </source>
</evidence>
<evidence type="ECO:0000256" key="8">
    <source>
        <dbReference type="ARBA" id="ARBA00022679"/>
    </source>
</evidence>
<evidence type="ECO:0000256" key="1">
    <source>
        <dbReference type="ARBA" id="ARBA00002724"/>
    </source>
</evidence>
<gene>
    <name evidence="16" type="ORF">SAMN05660453_0677</name>
</gene>
<evidence type="ECO:0000256" key="11">
    <source>
        <dbReference type="ARBA" id="ARBA00030399"/>
    </source>
</evidence>
<dbReference type="NCBIfam" id="NF011494">
    <property type="entry name" value="PRK14902.1"/>
    <property type="match status" value="1"/>
</dbReference>
<dbReference type="InterPro" id="IPR004573">
    <property type="entry name" value="rRNA_ssu_MeTfrase_B"/>
</dbReference>
<accession>A0A1I1F570</accession>
<dbReference type="NCBIfam" id="TIGR00563">
    <property type="entry name" value="rsmB"/>
    <property type="match status" value="1"/>
</dbReference>
<dbReference type="InterPro" id="IPR035926">
    <property type="entry name" value="NusB-like_sf"/>
</dbReference>
<dbReference type="PRINTS" id="PR02008">
    <property type="entry name" value="RCMTFAMILY"/>
</dbReference>
<evidence type="ECO:0000256" key="3">
    <source>
        <dbReference type="ARBA" id="ARBA00007494"/>
    </source>
</evidence>
<dbReference type="PROSITE" id="PS01153">
    <property type="entry name" value="NOL1_NOP2_SUN"/>
    <property type="match status" value="1"/>
</dbReference>
<dbReference type="OrthoDB" id="9810297at2"/>
<dbReference type="Gene3D" id="3.30.70.1170">
    <property type="entry name" value="Sun protein, domain 3"/>
    <property type="match status" value="1"/>
</dbReference>
<dbReference type="RefSeq" id="WP_091502069.1">
    <property type="nucleotide sequence ID" value="NZ_FOLI01000002.1"/>
</dbReference>
<dbReference type="STRING" id="283737.SAMN05660453_0677"/>
<dbReference type="InterPro" id="IPR023267">
    <property type="entry name" value="RCMT"/>
</dbReference>
<evidence type="ECO:0000256" key="4">
    <source>
        <dbReference type="ARBA" id="ARBA00012140"/>
    </source>
</evidence>
<evidence type="ECO:0000256" key="13">
    <source>
        <dbReference type="ARBA" id="ARBA00047283"/>
    </source>
</evidence>
<dbReference type="Gene3D" id="1.10.940.10">
    <property type="entry name" value="NusB-like"/>
    <property type="match status" value="1"/>
</dbReference>
<dbReference type="PANTHER" id="PTHR22807:SF53">
    <property type="entry name" value="RIBOSOMAL RNA SMALL SUBUNIT METHYLTRANSFERASE B-RELATED"/>
    <property type="match status" value="1"/>
</dbReference>
<dbReference type="SUPFAM" id="SSF53335">
    <property type="entry name" value="S-adenosyl-L-methionine-dependent methyltransferases"/>
    <property type="match status" value="1"/>
</dbReference>
<comment type="similarity">
    <text evidence="3 14">Belongs to the class I-like SAM-binding methyltransferase superfamily. RsmB/NOP family.</text>
</comment>
<dbReference type="FunFam" id="3.40.50.150:FF:000022">
    <property type="entry name" value="Ribosomal RNA small subunit methyltransferase B"/>
    <property type="match status" value="1"/>
</dbReference>
<comment type="subcellular location">
    <subcellularLocation>
        <location evidence="2">Cytoplasm</location>
    </subcellularLocation>
</comment>
<dbReference type="EC" id="2.1.1.176" evidence="4"/>
<evidence type="ECO:0000259" key="15">
    <source>
        <dbReference type="PROSITE" id="PS51686"/>
    </source>
</evidence>
<dbReference type="CDD" id="cd02440">
    <property type="entry name" value="AdoMet_MTases"/>
    <property type="match status" value="1"/>
</dbReference>
<evidence type="ECO:0000256" key="10">
    <source>
        <dbReference type="ARBA" id="ARBA00022884"/>
    </source>
</evidence>
<dbReference type="GO" id="GO:0005737">
    <property type="term" value="C:cytoplasm"/>
    <property type="evidence" value="ECO:0007669"/>
    <property type="project" value="UniProtKB-SubCell"/>
</dbReference>
<dbReference type="Proteomes" id="UP000199376">
    <property type="component" value="Unassembled WGS sequence"/>
</dbReference>
<dbReference type="GO" id="GO:0006355">
    <property type="term" value="P:regulation of DNA-templated transcription"/>
    <property type="evidence" value="ECO:0007669"/>
    <property type="project" value="InterPro"/>
</dbReference>
<name>A0A1I1F570_9LACO</name>
<feature type="binding site" evidence="14">
    <location>
        <position position="315"/>
    </location>
    <ligand>
        <name>S-adenosyl-L-methionine</name>
        <dbReference type="ChEBI" id="CHEBI:59789"/>
    </ligand>
</feature>
<keyword evidence="5" id="KW-0963">Cytoplasm</keyword>
<dbReference type="Pfam" id="PF01189">
    <property type="entry name" value="Methyltr_RsmB-F"/>
    <property type="match status" value="1"/>
</dbReference>
<dbReference type="SUPFAM" id="SSF48013">
    <property type="entry name" value="NusB-like"/>
    <property type="match status" value="1"/>
</dbReference>
<dbReference type="Pfam" id="PF01029">
    <property type="entry name" value="NusB"/>
    <property type="match status" value="1"/>
</dbReference>
<dbReference type="InterPro" id="IPR001678">
    <property type="entry name" value="MeTrfase_RsmB-F_NOP2_dom"/>
</dbReference>
<dbReference type="EMBL" id="FOLI01000002">
    <property type="protein sequence ID" value="SFB94431.1"/>
    <property type="molecule type" value="Genomic_DNA"/>
</dbReference>
<organism evidence="16 17">
    <name type="scientific">Fructobacillus durionis</name>
    <dbReference type="NCBI Taxonomy" id="283737"/>
    <lineage>
        <taxon>Bacteria</taxon>
        <taxon>Bacillati</taxon>
        <taxon>Bacillota</taxon>
        <taxon>Bacilli</taxon>
        <taxon>Lactobacillales</taxon>
        <taxon>Lactobacillaceae</taxon>
        <taxon>Fructobacillus</taxon>
    </lineage>
</organism>
<comment type="function">
    <text evidence="1">Specifically methylates the cytosine at position 967 (m5C967) of 16S rRNA.</text>
</comment>
<dbReference type="AlphaFoldDB" id="A0A1I1F570"/>
<feature type="binding site" evidence="14">
    <location>
        <begin position="263"/>
        <end position="269"/>
    </location>
    <ligand>
        <name>S-adenosyl-L-methionine</name>
        <dbReference type="ChEBI" id="CHEBI:59789"/>
    </ligand>
</feature>
<evidence type="ECO:0000313" key="16">
    <source>
        <dbReference type="EMBL" id="SFB94431.1"/>
    </source>
</evidence>
<dbReference type="PANTHER" id="PTHR22807">
    <property type="entry name" value="NOP2 YEAST -RELATED NOL1/NOP2/FMU SUN DOMAIN-CONTAINING"/>
    <property type="match status" value="1"/>
</dbReference>